<gene>
    <name evidence="4" type="ORF">F511_11523</name>
</gene>
<proteinExistence type="predicted"/>
<dbReference type="Pfam" id="PF25055">
    <property type="entry name" value="DUF7792"/>
    <property type="match status" value="1"/>
</dbReference>
<keyword evidence="1" id="KW-0677">Repeat</keyword>
<keyword evidence="5" id="KW-1185">Reference proteome</keyword>
<evidence type="ECO:0000256" key="2">
    <source>
        <dbReference type="SAM" id="MobiDB-lite"/>
    </source>
</evidence>
<feature type="compositionally biased region" description="Polar residues" evidence="2">
    <location>
        <begin position="291"/>
        <end position="301"/>
    </location>
</feature>
<dbReference type="Gene3D" id="1.25.10.10">
    <property type="entry name" value="Leucine-rich Repeat Variant"/>
    <property type="match status" value="2"/>
</dbReference>
<feature type="compositionally biased region" description="Acidic residues" evidence="2">
    <location>
        <begin position="281"/>
        <end position="290"/>
    </location>
</feature>
<feature type="region of interest" description="Disordered" evidence="2">
    <location>
        <begin position="281"/>
        <end position="301"/>
    </location>
</feature>
<name>A0A2Z7AT03_9LAMI</name>
<dbReference type="Proteomes" id="UP000250235">
    <property type="component" value="Unassembled WGS sequence"/>
</dbReference>
<organism evidence="4 5">
    <name type="scientific">Dorcoceras hygrometricum</name>
    <dbReference type="NCBI Taxonomy" id="472368"/>
    <lineage>
        <taxon>Eukaryota</taxon>
        <taxon>Viridiplantae</taxon>
        <taxon>Streptophyta</taxon>
        <taxon>Embryophyta</taxon>
        <taxon>Tracheophyta</taxon>
        <taxon>Spermatophyta</taxon>
        <taxon>Magnoliopsida</taxon>
        <taxon>eudicotyledons</taxon>
        <taxon>Gunneridae</taxon>
        <taxon>Pentapetalae</taxon>
        <taxon>asterids</taxon>
        <taxon>lamiids</taxon>
        <taxon>Lamiales</taxon>
        <taxon>Gesneriaceae</taxon>
        <taxon>Didymocarpoideae</taxon>
        <taxon>Trichosporeae</taxon>
        <taxon>Loxocarpinae</taxon>
        <taxon>Dorcoceras</taxon>
    </lineage>
</organism>
<dbReference type="PANTHER" id="PTHR46168:SF9">
    <property type="entry name" value="ARMADILLO REPEAT ONLY 2"/>
    <property type="match status" value="1"/>
</dbReference>
<evidence type="ECO:0000256" key="1">
    <source>
        <dbReference type="ARBA" id="ARBA00022737"/>
    </source>
</evidence>
<dbReference type="InterPro" id="IPR016024">
    <property type="entry name" value="ARM-type_fold"/>
</dbReference>
<reference evidence="4 5" key="1">
    <citation type="journal article" date="2015" name="Proc. Natl. Acad. Sci. U.S.A.">
        <title>The resurrection genome of Boea hygrometrica: A blueprint for survival of dehydration.</title>
        <authorList>
            <person name="Xiao L."/>
            <person name="Yang G."/>
            <person name="Zhang L."/>
            <person name="Yang X."/>
            <person name="Zhao S."/>
            <person name="Ji Z."/>
            <person name="Zhou Q."/>
            <person name="Hu M."/>
            <person name="Wang Y."/>
            <person name="Chen M."/>
            <person name="Xu Y."/>
            <person name="Jin H."/>
            <person name="Xiao X."/>
            <person name="Hu G."/>
            <person name="Bao F."/>
            <person name="Hu Y."/>
            <person name="Wan P."/>
            <person name="Li L."/>
            <person name="Deng X."/>
            <person name="Kuang T."/>
            <person name="Xiang C."/>
            <person name="Zhu J.K."/>
            <person name="Oliver M.J."/>
            <person name="He Y."/>
        </authorList>
    </citation>
    <scope>NUCLEOTIDE SEQUENCE [LARGE SCALE GENOMIC DNA]</scope>
    <source>
        <strain evidence="5">cv. XS01</strain>
    </source>
</reference>
<dbReference type="SUPFAM" id="SSF48371">
    <property type="entry name" value="ARM repeat"/>
    <property type="match status" value="1"/>
</dbReference>
<evidence type="ECO:0000259" key="3">
    <source>
        <dbReference type="Pfam" id="PF25055"/>
    </source>
</evidence>
<dbReference type="InterPro" id="IPR011989">
    <property type="entry name" value="ARM-like"/>
</dbReference>
<dbReference type="EMBL" id="KV014359">
    <property type="protein sequence ID" value="KZV22549.1"/>
    <property type="molecule type" value="Genomic_DNA"/>
</dbReference>
<dbReference type="InterPro" id="IPR056694">
    <property type="entry name" value="DUF7792"/>
</dbReference>
<evidence type="ECO:0000313" key="4">
    <source>
        <dbReference type="EMBL" id="KZV22549.1"/>
    </source>
</evidence>
<protein>
    <submittedName>
        <fullName evidence="4">Armadillo repeat only 2</fullName>
    </submittedName>
</protein>
<dbReference type="SMART" id="SM00185">
    <property type="entry name" value="ARM"/>
    <property type="match status" value="3"/>
</dbReference>
<accession>A0A2Z7AT03</accession>
<dbReference type="OrthoDB" id="7537227at2759"/>
<feature type="domain" description="DUF7792" evidence="3">
    <location>
        <begin position="2"/>
        <end position="106"/>
    </location>
</feature>
<dbReference type="PANTHER" id="PTHR46168">
    <property type="entry name" value="ARMADILLO REPEAT ONLY 4"/>
    <property type="match status" value="1"/>
</dbReference>
<dbReference type="AlphaFoldDB" id="A0A2Z7AT03"/>
<dbReference type="InterPro" id="IPR000225">
    <property type="entry name" value="Armadillo"/>
</dbReference>
<sequence>MWLADQVILAADFAIQFKQQSAELKSKTQILAYLLRLLAHARQHYFARRIISYTEQVLDEALALLLKCSANVLKRVFKVIPSAAFAKMSSQLQSSIVDVSWLLKISAGSEGHLGLPPFATNDPIICLIWEQIAILSMGSIKERSNASGLLVTLFRENDRFGKLFIEDGGVSPLSKLMKVGELQGRENAARAIGLLANDPENVKKMIQTAVCSVIVEILRRGPMKVQALVAWAVSEFSAHYPKCQNLFARLGIIPLLIDHLAFRSKYDDAVNVAANDIEITENDEDVENESDISSPLRTSQSKLESDVVEGTMALNGNISLIENNLDNSNDSDVAKVNPVHFMLSGAGDRTQEVEDPVIEAYTKTMVLRAIRYLAKGNRRICRSISKSRTLWIFAVLLENGPEEVRLNLAMALLEITTVAEGDAELKSAFNPNLPACKAVFNQLVTVINKAESALLIPCIKTIGNLAQNFRAEGTKLISSLLNLLDKGEAEVDNEICTTLTKFICPENHLHQHYSKLIISAGGVQHLVQLVYFGEKIVKQRALTVLCHIALHVPGSQDIAQVNLLAVLKWTESELWPMQDESVCTLLEEAKKQLFYHTRHHS</sequence>
<evidence type="ECO:0000313" key="5">
    <source>
        <dbReference type="Proteomes" id="UP000250235"/>
    </source>
</evidence>